<proteinExistence type="predicted"/>
<keyword evidence="2" id="KW-1185">Reference proteome</keyword>
<reference evidence="1 2" key="1">
    <citation type="journal article" date="2019" name="Int. J. Syst. Evol. Microbiol.">
        <title>The Global Catalogue of Microorganisms (GCM) 10K type strain sequencing project: providing services to taxonomists for standard genome sequencing and annotation.</title>
        <authorList>
            <consortium name="The Broad Institute Genomics Platform"/>
            <consortium name="The Broad Institute Genome Sequencing Center for Infectious Disease"/>
            <person name="Wu L."/>
            <person name="Ma J."/>
        </authorList>
    </citation>
    <scope>NUCLEOTIDE SEQUENCE [LARGE SCALE GENOMIC DNA]</scope>
    <source>
        <strain evidence="1 2">CGMCC 1.12689</strain>
    </source>
</reference>
<sequence>MEDTEPAPPDEIAQYIVDGLRRQEIDQLELIEEYARQLREYRIGQQDQMIDEDDLDVDESDEVVDVQDSDEGTVVIRRNNCGSDCKGCPHGPYKYIVTPDGKGGQNWDYKGKVEGEGS</sequence>
<evidence type="ECO:0000313" key="2">
    <source>
        <dbReference type="Proteomes" id="UP001597185"/>
    </source>
</evidence>
<organism evidence="1 2">
    <name type="scientific">Halorubrum laminariae</name>
    <dbReference type="NCBI Taxonomy" id="1433523"/>
    <lineage>
        <taxon>Archaea</taxon>
        <taxon>Methanobacteriati</taxon>
        <taxon>Methanobacteriota</taxon>
        <taxon>Stenosarchaea group</taxon>
        <taxon>Halobacteria</taxon>
        <taxon>Halobacteriales</taxon>
        <taxon>Haloferacaceae</taxon>
        <taxon>Halorubrum</taxon>
    </lineage>
</organism>
<name>A0ABD6BZ03_9EURY</name>
<dbReference type="AlphaFoldDB" id="A0ABD6BZ03"/>
<accession>A0ABD6BZ03</accession>
<dbReference type="EMBL" id="JBHUDB010000002">
    <property type="protein sequence ID" value="MFD1570306.1"/>
    <property type="molecule type" value="Genomic_DNA"/>
</dbReference>
<dbReference type="Proteomes" id="UP001597185">
    <property type="component" value="Unassembled WGS sequence"/>
</dbReference>
<dbReference type="RefSeq" id="WP_256418093.1">
    <property type="nucleotide sequence ID" value="NZ_JANHDL010000004.1"/>
</dbReference>
<evidence type="ECO:0000313" key="1">
    <source>
        <dbReference type="EMBL" id="MFD1570306.1"/>
    </source>
</evidence>
<gene>
    <name evidence="1" type="ORF">ACFR9T_06845</name>
</gene>
<protein>
    <submittedName>
        <fullName evidence="1">Uncharacterized protein</fullName>
    </submittedName>
</protein>
<comment type="caution">
    <text evidence="1">The sequence shown here is derived from an EMBL/GenBank/DDBJ whole genome shotgun (WGS) entry which is preliminary data.</text>
</comment>